<sequence length="115" mass="12679">MVWSQTPRSDPNHIDIGEKSVVEGGSGRWFSWLKQGARSRRFSTSLKTTGQTPKSLIDSEILKSEGVLNLVSSNESHLLDLTLAEKLDDLNRVAAVVSRLGKKCSETALQGFQHN</sequence>
<name>A0A2N9HLE7_FAGSY</name>
<dbReference type="PANTHER" id="PTHR31371:SF2">
    <property type="entry name" value="PLANT_PROTEIN (DUF668)"/>
    <property type="match status" value="1"/>
</dbReference>
<organism evidence="1">
    <name type="scientific">Fagus sylvatica</name>
    <name type="common">Beechnut</name>
    <dbReference type="NCBI Taxonomy" id="28930"/>
    <lineage>
        <taxon>Eukaryota</taxon>
        <taxon>Viridiplantae</taxon>
        <taxon>Streptophyta</taxon>
        <taxon>Embryophyta</taxon>
        <taxon>Tracheophyta</taxon>
        <taxon>Spermatophyta</taxon>
        <taxon>Magnoliopsida</taxon>
        <taxon>eudicotyledons</taxon>
        <taxon>Gunneridae</taxon>
        <taxon>Pentapetalae</taxon>
        <taxon>rosids</taxon>
        <taxon>fabids</taxon>
        <taxon>Fagales</taxon>
        <taxon>Fagaceae</taxon>
        <taxon>Fagus</taxon>
    </lineage>
</organism>
<dbReference type="EMBL" id="OIVN01003668">
    <property type="protein sequence ID" value="SPD12778.1"/>
    <property type="molecule type" value="Genomic_DNA"/>
</dbReference>
<protein>
    <recommendedName>
        <fullName evidence="2">DUF3475 domain-containing protein</fullName>
    </recommendedName>
</protein>
<proteinExistence type="predicted"/>
<evidence type="ECO:0008006" key="2">
    <source>
        <dbReference type="Google" id="ProtNLM"/>
    </source>
</evidence>
<gene>
    <name evidence="1" type="ORF">FSB_LOCUS40660</name>
</gene>
<evidence type="ECO:0000313" key="1">
    <source>
        <dbReference type="EMBL" id="SPD12778.1"/>
    </source>
</evidence>
<dbReference type="AlphaFoldDB" id="A0A2N9HLE7"/>
<dbReference type="PANTHER" id="PTHR31371">
    <property type="entry name" value="BNAC09G50660D PROTEIN"/>
    <property type="match status" value="1"/>
</dbReference>
<accession>A0A2N9HLE7</accession>
<reference evidence="1" key="1">
    <citation type="submission" date="2018-02" db="EMBL/GenBank/DDBJ databases">
        <authorList>
            <person name="Cohen D.B."/>
            <person name="Kent A.D."/>
        </authorList>
    </citation>
    <scope>NUCLEOTIDE SEQUENCE</scope>
</reference>